<dbReference type="EMBL" id="JABCIY010000158">
    <property type="protein sequence ID" value="KAF7191297.1"/>
    <property type="molecule type" value="Genomic_DNA"/>
</dbReference>
<sequence length="115" mass="12558">MPNDEGDSEHQGFQNYDASRTESVRGSARDVPTHHAVQLAGLYRPYPTVAVYGRVAPSSANDPKLEFVLADGTLVGRKTVSFLPSYSTTQKRKARASVLQQHADTEEPLTTTLPT</sequence>
<feature type="region of interest" description="Disordered" evidence="1">
    <location>
        <begin position="1"/>
        <end position="32"/>
    </location>
</feature>
<comment type="caution">
    <text evidence="2">The sequence shown here is derived from an EMBL/GenBank/DDBJ whole genome shotgun (WGS) entry which is preliminary data.</text>
</comment>
<dbReference type="Proteomes" id="UP000660729">
    <property type="component" value="Unassembled WGS sequence"/>
</dbReference>
<evidence type="ECO:0000256" key="1">
    <source>
        <dbReference type="SAM" id="MobiDB-lite"/>
    </source>
</evidence>
<organism evidence="2 3">
    <name type="scientific">Pseudocercospora fuligena</name>
    <dbReference type="NCBI Taxonomy" id="685502"/>
    <lineage>
        <taxon>Eukaryota</taxon>
        <taxon>Fungi</taxon>
        <taxon>Dikarya</taxon>
        <taxon>Ascomycota</taxon>
        <taxon>Pezizomycotina</taxon>
        <taxon>Dothideomycetes</taxon>
        <taxon>Dothideomycetidae</taxon>
        <taxon>Mycosphaerellales</taxon>
        <taxon>Mycosphaerellaceae</taxon>
        <taxon>Pseudocercospora</taxon>
    </lineage>
</organism>
<accession>A0A8H6RI85</accession>
<feature type="compositionally biased region" description="Basic and acidic residues" evidence="1">
    <location>
        <begin position="19"/>
        <end position="32"/>
    </location>
</feature>
<dbReference type="AlphaFoldDB" id="A0A8H6RI85"/>
<feature type="region of interest" description="Disordered" evidence="1">
    <location>
        <begin position="91"/>
        <end position="115"/>
    </location>
</feature>
<protein>
    <submittedName>
        <fullName evidence="2">Uncharacterized protein</fullName>
    </submittedName>
</protein>
<name>A0A8H6RI85_9PEZI</name>
<reference evidence="2" key="1">
    <citation type="submission" date="2020-04" db="EMBL/GenBank/DDBJ databases">
        <title>Draft genome resource of the tomato pathogen Pseudocercospora fuligena.</title>
        <authorList>
            <person name="Zaccaron A."/>
        </authorList>
    </citation>
    <scope>NUCLEOTIDE SEQUENCE</scope>
    <source>
        <strain evidence="2">PF001</strain>
    </source>
</reference>
<gene>
    <name evidence="2" type="ORF">HII31_07320</name>
</gene>
<proteinExistence type="predicted"/>
<evidence type="ECO:0000313" key="2">
    <source>
        <dbReference type="EMBL" id="KAF7191297.1"/>
    </source>
</evidence>
<evidence type="ECO:0000313" key="3">
    <source>
        <dbReference type="Proteomes" id="UP000660729"/>
    </source>
</evidence>
<keyword evidence="3" id="KW-1185">Reference proteome</keyword>